<dbReference type="AlphaFoldDB" id="A0A368SEX4"/>
<reference evidence="1" key="1">
    <citation type="journal article" date="2012" name="Nat. Biotechnol.">
        <title>Reference genome sequence of the model plant Setaria.</title>
        <authorList>
            <person name="Bennetzen J.L."/>
            <person name="Schmutz J."/>
            <person name="Wang H."/>
            <person name="Percifield R."/>
            <person name="Hawkins J."/>
            <person name="Pontaroli A.C."/>
            <person name="Estep M."/>
            <person name="Feng L."/>
            <person name="Vaughn J.N."/>
            <person name="Grimwood J."/>
            <person name="Jenkins J."/>
            <person name="Barry K."/>
            <person name="Lindquist E."/>
            <person name="Hellsten U."/>
            <person name="Deshpande S."/>
            <person name="Wang X."/>
            <person name="Wu X."/>
            <person name="Mitros T."/>
            <person name="Triplett J."/>
            <person name="Yang X."/>
            <person name="Ye C.Y."/>
            <person name="Mauro-Herrera M."/>
            <person name="Wang L."/>
            <person name="Li P."/>
            <person name="Sharma M."/>
            <person name="Sharma R."/>
            <person name="Ronald P.C."/>
            <person name="Panaud O."/>
            <person name="Kellogg E.A."/>
            <person name="Brutnell T.P."/>
            <person name="Doust A.N."/>
            <person name="Tuskan G.A."/>
            <person name="Rokhsar D."/>
            <person name="Devos K.M."/>
        </authorList>
    </citation>
    <scope>NUCLEOTIDE SEQUENCE [LARGE SCALE GENOMIC DNA]</scope>
    <source>
        <strain evidence="1">Yugu1</strain>
    </source>
</reference>
<protein>
    <submittedName>
        <fullName evidence="1">Uncharacterized protein</fullName>
    </submittedName>
</protein>
<name>A0A368SEX4_SETIT</name>
<dbReference type="PANTHER" id="PTHR33085">
    <property type="entry name" value="OS12G0113100 PROTEIN-RELATED"/>
    <property type="match status" value="1"/>
</dbReference>
<accession>A0A368SEX4</accession>
<dbReference type="Pfam" id="PF07893">
    <property type="entry name" value="DUF1668"/>
    <property type="match status" value="1"/>
</dbReference>
<sequence length="509" mass="55037">MYLTIPLIIISTVVVLDRDALHEAELASASHVDERGAYVPLGRVLAEQLLLAELPVRAQLVAAGGHRHRVAAAEVADAVRVPGEPDPGVKLGVEVRAADVVPQRALRRVEGEGGGGGALLDADEDGVPVGVDGVGGDAPALERQGGELPPRPHPGLLSAMMRRRRMGSAGSGEASSAFHHPYIFHVEGPRESPCHFVAAPDSKIVAIHPRDAQTLLPHYPVTVFDVRTRTIGFGRRPETNLTESYYPIYIPAGDGLFTLSHEAFRLLRPWPPAQGQCSAAPTLRALPCLPLPTAFVLSYSVHPDGRTIFVSVGGYCPNATLSFRMPEERDAEEGLAGWKPRGGWMLPSSGGGYQPAHFDGELNAWVGIRCDRDQDGYGHVCAVDVVPADPDAGSDGQPPARRLSKEKLLSEDTAEETFGVTLLYMGGKSRFCLLESVCIEDRENNVAKEMEDREVEVDAPFLFRVTTFSLKLDDNGDLTTGDSGRIRYYSVPEGTSDRFVGWNPVAFWM</sequence>
<dbReference type="PANTHER" id="PTHR33085:SF62">
    <property type="entry name" value="OS03G0632600 PROTEIN"/>
    <property type="match status" value="1"/>
</dbReference>
<evidence type="ECO:0000313" key="1">
    <source>
        <dbReference type="EMBL" id="RCV40921.1"/>
    </source>
</evidence>
<proteinExistence type="predicted"/>
<gene>
    <name evidence="1" type="ORF">SETIT_9G094000v2</name>
</gene>
<dbReference type="EMBL" id="CM003536">
    <property type="protein sequence ID" value="RCV40921.1"/>
    <property type="molecule type" value="Genomic_DNA"/>
</dbReference>
<reference evidence="1" key="2">
    <citation type="submission" date="2015-07" db="EMBL/GenBank/DDBJ databases">
        <authorList>
            <person name="Noorani M."/>
        </authorList>
    </citation>
    <scope>NUCLEOTIDE SEQUENCE</scope>
    <source>
        <strain evidence="1">Yugu1</strain>
    </source>
</reference>
<dbReference type="InterPro" id="IPR012871">
    <property type="entry name" value="DUF1668_ORYSA"/>
</dbReference>
<organism evidence="1">
    <name type="scientific">Setaria italica</name>
    <name type="common">Foxtail millet</name>
    <name type="synonym">Panicum italicum</name>
    <dbReference type="NCBI Taxonomy" id="4555"/>
    <lineage>
        <taxon>Eukaryota</taxon>
        <taxon>Viridiplantae</taxon>
        <taxon>Streptophyta</taxon>
        <taxon>Embryophyta</taxon>
        <taxon>Tracheophyta</taxon>
        <taxon>Spermatophyta</taxon>
        <taxon>Magnoliopsida</taxon>
        <taxon>Liliopsida</taxon>
        <taxon>Poales</taxon>
        <taxon>Poaceae</taxon>
        <taxon>PACMAD clade</taxon>
        <taxon>Panicoideae</taxon>
        <taxon>Panicodae</taxon>
        <taxon>Paniceae</taxon>
        <taxon>Cenchrinae</taxon>
        <taxon>Setaria</taxon>
    </lineage>
</organism>